<dbReference type="EMBL" id="HBIN01014390">
    <property type="protein sequence ID" value="CAE0440756.1"/>
    <property type="molecule type" value="Transcribed_RNA"/>
</dbReference>
<feature type="transmembrane region" description="Helical" evidence="1">
    <location>
        <begin position="206"/>
        <end position="226"/>
    </location>
</feature>
<evidence type="ECO:0000313" key="2">
    <source>
        <dbReference type="EMBL" id="CAE0440756.1"/>
    </source>
</evidence>
<feature type="transmembrane region" description="Helical" evidence="1">
    <location>
        <begin position="345"/>
        <end position="365"/>
    </location>
</feature>
<proteinExistence type="predicted"/>
<keyword evidence="1" id="KW-0472">Membrane</keyword>
<feature type="transmembrane region" description="Helical" evidence="1">
    <location>
        <begin position="180"/>
        <end position="200"/>
    </location>
</feature>
<feature type="transmembrane region" description="Helical" evidence="1">
    <location>
        <begin position="317"/>
        <end position="333"/>
    </location>
</feature>
<dbReference type="AlphaFoldDB" id="A0A7S3PIV3"/>
<organism evidence="2">
    <name type="scientific">Aplanochytrium stocchinoi</name>
    <dbReference type="NCBI Taxonomy" id="215587"/>
    <lineage>
        <taxon>Eukaryota</taxon>
        <taxon>Sar</taxon>
        <taxon>Stramenopiles</taxon>
        <taxon>Bigyra</taxon>
        <taxon>Labyrinthulomycetes</taxon>
        <taxon>Thraustochytrida</taxon>
        <taxon>Thraustochytriidae</taxon>
        <taxon>Aplanochytrium</taxon>
    </lineage>
</organism>
<evidence type="ECO:0000256" key="1">
    <source>
        <dbReference type="SAM" id="Phobius"/>
    </source>
</evidence>
<keyword evidence="1" id="KW-1133">Transmembrane helix</keyword>
<reference evidence="2" key="1">
    <citation type="submission" date="2021-01" db="EMBL/GenBank/DDBJ databases">
        <authorList>
            <person name="Corre E."/>
            <person name="Pelletier E."/>
            <person name="Niang G."/>
            <person name="Scheremetjew M."/>
            <person name="Finn R."/>
            <person name="Kale V."/>
            <person name="Holt S."/>
            <person name="Cochrane G."/>
            <person name="Meng A."/>
            <person name="Brown T."/>
            <person name="Cohen L."/>
        </authorList>
    </citation>
    <scope>NUCLEOTIDE SEQUENCE</scope>
    <source>
        <strain evidence="2">GSBS06</strain>
    </source>
</reference>
<gene>
    <name evidence="2" type="ORF">ASTO00021_LOCUS10887</name>
</gene>
<accession>A0A7S3PIV3</accession>
<keyword evidence="1" id="KW-0812">Transmembrane</keyword>
<sequence>MATADALAQGLGFVYTADKSLFFLADLAFWGSLAAALDTEGFKSYFVKLVSSIYKVYDPNYPDRWRENLEKIAPNLVLVITKYGLIFSLAQTLLTLDKRPNFLNIIYMFYGIALSQKYLYEILIDDDMSKWTSEKKFYTLLFPVSHEDKKMMGKDLHAKQTEKQVKTKVRKAMNNMDGRMGPWMEFMLYVPIMMGVSTMTPQSLTLIIQTICFHYFLNALAPLISIGMTSAFKNLYPPMFGDNVALFTSGTKVYEHGFQYEYFANSNRYLNDVLHKNVFKKIKGTGPNAAQAKAAMILARAGLVMAGMWLFQYDRKMIGFVGLYYAIHAGFAYRQHNGDDIGKVAPIRFVFGVLEILLSSFLWTAPIMSGEHGPLSNGPDVISVLKYVP</sequence>
<feature type="transmembrane region" description="Helical" evidence="1">
    <location>
        <begin position="72"/>
        <end position="90"/>
    </location>
</feature>
<feature type="transmembrane region" description="Helical" evidence="1">
    <location>
        <begin position="102"/>
        <end position="120"/>
    </location>
</feature>
<protein>
    <submittedName>
        <fullName evidence="2">Uncharacterized protein</fullName>
    </submittedName>
</protein>
<feature type="transmembrane region" description="Helical" evidence="1">
    <location>
        <begin position="20"/>
        <end position="37"/>
    </location>
</feature>
<name>A0A7S3PIV3_9STRA</name>